<evidence type="ECO:0000313" key="3">
    <source>
        <dbReference type="EMBL" id="MCD7469515.1"/>
    </source>
</evidence>
<keyword evidence="4" id="KW-1185">Reference proteome</keyword>
<proteinExistence type="predicted"/>
<evidence type="ECO:0000259" key="2">
    <source>
        <dbReference type="Pfam" id="PF08268"/>
    </source>
</evidence>
<feature type="domain" description="F-box associated beta-propeller type 3" evidence="2">
    <location>
        <begin position="226"/>
        <end position="497"/>
    </location>
</feature>
<gene>
    <name evidence="3" type="ORF">HAX54_008615</name>
</gene>
<feature type="region of interest" description="Disordered" evidence="1">
    <location>
        <begin position="135"/>
        <end position="201"/>
    </location>
</feature>
<protein>
    <recommendedName>
        <fullName evidence="2">F-box associated beta-propeller type 3 domain-containing protein</fullName>
    </recommendedName>
</protein>
<evidence type="ECO:0000256" key="1">
    <source>
        <dbReference type="SAM" id="MobiDB-lite"/>
    </source>
</evidence>
<comment type="caution">
    <text evidence="3">The sequence shown here is derived from an EMBL/GenBank/DDBJ whole genome shotgun (WGS) entry which is preliminary data.</text>
</comment>
<dbReference type="Pfam" id="PF08268">
    <property type="entry name" value="FBA_3"/>
    <property type="match status" value="1"/>
</dbReference>
<name>A0ABS8TEV2_DATST</name>
<organism evidence="3 4">
    <name type="scientific">Datura stramonium</name>
    <name type="common">Jimsonweed</name>
    <name type="synonym">Common thornapple</name>
    <dbReference type="NCBI Taxonomy" id="4076"/>
    <lineage>
        <taxon>Eukaryota</taxon>
        <taxon>Viridiplantae</taxon>
        <taxon>Streptophyta</taxon>
        <taxon>Embryophyta</taxon>
        <taxon>Tracheophyta</taxon>
        <taxon>Spermatophyta</taxon>
        <taxon>Magnoliopsida</taxon>
        <taxon>eudicotyledons</taxon>
        <taxon>Gunneridae</taxon>
        <taxon>Pentapetalae</taxon>
        <taxon>asterids</taxon>
        <taxon>lamiids</taxon>
        <taxon>Solanales</taxon>
        <taxon>Solanaceae</taxon>
        <taxon>Solanoideae</taxon>
        <taxon>Datureae</taxon>
        <taxon>Datura</taxon>
    </lineage>
</organism>
<feature type="region of interest" description="Disordered" evidence="1">
    <location>
        <begin position="1"/>
        <end position="29"/>
    </location>
</feature>
<dbReference type="InterPro" id="IPR013187">
    <property type="entry name" value="F-box-assoc_dom_typ3"/>
</dbReference>
<dbReference type="PANTHER" id="PTHR33828">
    <property type="entry name" value="OS05G0596200 PROTEIN"/>
    <property type="match status" value="1"/>
</dbReference>
<dbReference type="NCBIfam" id="TIGR01640">
    <property type="entry name" value="F_box_assoc_1"/>
    <property type="match status" value="1"/>
</dbReference>
<evidence type="ECO:0000313" key="4">
    <source>
        <dbReference type="Proteomes" id="UP000823775"/>
    </source>
</evidence>
<dbReference type="InterPro" id="IPR017451">
    <property type="entry name" value="F-box-assoc_interact_dom"/>
</dbReference>
<accession>A0ABS8TEV2</accession>
<dbReference type="PANTHER" id="PTHR33828:SF1">
    <property type="entry name" value="OS05G0596200 PROTEIN"/>
    <property type="match status" value="1"/>
</dbReference>
<feature type="compositionally biased region" description="Low complexity" evidence="1">
    <location>
        <begin position="1"/>
        <end position="17"/>
    </location>
</feature>
<reference evidence="3 4" key="1">
    <citation type="journal article" date="2021" name="BMC Genomics">
        <title>Datura genome reveals duplications of psychoactive alkaloid biosynthetic genes and high mutation rate following tissue culture.</title>
        <authorList>
            <person name="Rajewski A."/>
            <person name="Carter-House D."/>
            <person name="Stajich J."/>
            <person name="Litt A."/>
        </authorList>
    </citation>
    <scope>NUCLEOTIDE SEQUENCE [LARGE SCALE GENOMIC DNA]</scope>
    <source>
        <strain evidence="3">AR-01</strain>
    </source>
</reference>
<sequence>MATETKSSVVKVKPGSSNQVGSSSKPKFDSSVIKKKVVQISSKQAGDSKGKSVINVSKTEVKGKTTSTSSKTVTKTQTKTRVKKVYSLAGQKFDVPEEREPLRLFYESLSKQIPSSEMAEFWLMEHGLLSPERSKKAFEKKQRKQKQIRAGTPIKSPPPRPLISKAESSKKQQQVSKNGDMKAKKRLKSDSDDDDDDFILSPKRRKVTGDDKLSITVSALELHTFPNYPQDDWKTQHLYTANNVLGSKVNDFYGIRRVNSVNGFICFWSLDVRLHVCNPITKQYFTTPPYTYQELNYMESLPVALGFGFCHLSYEYKVVVLHEDIQFEYGVTKPLVFTVGIDRSWRSLRAITDIKFYSRIDTGVAVKGLLYWYVKTCTCTGRTHDNMYCKQTKSLICFDVTKEVVDVVMVPIEISSLEEGGRGSYCAVSIAEKGGRLCLVDTSYGPICSILMNMYVNTSTTADLSSLNSWKKELTVTLPNMSYGVRVKTLCILTVTNDILIIRMGDNWESFGFIDVATGMLLGVLRVETNSWGIAMPYVPSLVSLFHKPTTPD</sequence>
<dbReference type="EMBL" id="JACEIK010001451">
    <property type="protein sequence ID" value="MCD7469515.1"/>
    <property type="molecule type" value="Genomic_DNA"/>
</dbReference>
<dbReference type="Proteomes" id="UP000823775">
    <property type="component" value="Unassembled WGS sequence"/>
</dbReference>